<protein>
    <submittedName>
        <fullName evidence="1">Uncharacterized protein</fullName>
    </submittedName>
</protein>
<evidence type="ECO:0000313" key="3">
    <source>
        <dbReference type="Proteomes" id="UP000243498"/>
    </source>
</evidence>
<comment type="caution">
    <text evidence="1">The sequence shown here is derived from an EMBL/GenBank/DDBJ whole genome shotgun (WGS) entry which is preliminary data.</text>
</comment>
<dbReference type="AlphaFoldDB" id="A0A166ZWK0"/>
<dbReference type="EMBL" id="AZHC01000026">
    <property type="protein sequence ID" value="OAA38313.1"/>
    <property type="molecule type" value="Genomic_DNA"/>
</dbReference>
<accession>A0A5C6G0Z0</accession>
<reference evidence="2" key="3">
    <citation type="journal article" date="2019" name="Microbiol. Resour. Announc.">
        <title>Genome Sequence of Metarhizium rileyi, a Microbial Control Agent for Lepidoptera.</title>
        <authorList>
            <person name="Binneck E."/>
            <person name="Lastra C.C.L."/>
            <person name="Sosa-Gomez D.R."/>
        </authorList>
    </citation>
    <scope>NUCLEOTIDE SEQUENCE</scope>
    <source>
        <strain evidence="2">Cep018-CH2</strain>
    </source>
</reference>
<dbReference type="Proteomes" id="UP000317257">
    <property type="component" value="Unassembled WGS sequence"/>
</dbReference>
<evidence type="ECO:0000313" key="1">
    <source>
        <dbReference type="EMBL" id="OAA38313.1"/>
    </source>
</evidence>
<sequence length="73" mass="7931">MSSTSAVYNGCAPTKPDHTYSHLEMCQGQQTVWADETYVPLHRTPLQVSCELAARLDKVAAVVKAANAAFGRH</sequence>
<reference evidence="4" key="2">
    <citation type="submission" date="2018-12" db="EMBL/GenBank/DDBJ databases">
        <title>The complete genome of Metarhizium rileyi, a key fungal pathogen of Lepidoptera.</title>
        <authorList>
            <person name="Binneck E."/>
            <person name="Lastra C.C.L."/>
            <person name="Sosa-Gomez D.R."/>
        </authorList>
    </citation>
    <scope>NUCLEOTIDE SEQUENCE [LARGE SCALE GENOMIC DNA]</scope>
    <source>
        <strain evidence="4">Cep018-CH2</strain>
    </source>
</reference>
<name>A0A166ZWK0_METRR</name>
<accession>A0A166ZWK0</accession>
<organism evidence="1 3">
    <name type="scientific">Metarhizium rileyi (strain RCEF 4871)</name>
    <name type="common">Nomuraea rileyi</name>
    <dbReference type="NCBI Taxonomy" id="1649241"/>
    <lineage>
        <taxon>Eukaryota</taxon>
        <taxon>Fungi</taxon>
        <taxon>Dikarya</taxon>
        <taxon>Ascomycota</taxon>
        <taxon>Pezizomycotina</taxon>
        <taxon>Sordariomycetes</taxon>
        <taxon>Hypocreomycetidae</taxon>
        <taxon>Hypocreales</taxon>
        <taxon>Clavicipitaceae</taxon>
        <taxon>Metarhizium</taxon>
    </lineage>
</organism>
<keyword evidence="3" id="KW-1185">Reference proteome</keyword>
<reference evidence="1 3" key="1">
    <citation type="journal article" date="2016" name="Genome Biol. Evol.">
        <title>Divergent and convergent evolution of fungal pathogenicity.</title>
        <authorList>
            <person name="Shang Y."/>
            <person name="Xiao G."/>
            <person name="Zheng P."/>
            <person name="Cen K."/>
            <person name="Zhan S."/>
            <person name="Wang C."/>
        </authorList>
    </citation>
    <scope>NUCLEOTIDE SEQUENCE [LARGE SCALE GENOMIC DNA]</scope>
    <source>
        <strain evidence="1 3">RCEF 4871</strain>
    </source>
</reference>
<evidence type="ECO:0000313" key="4">
    <source>
        <dbReference type="Proteomes" id="UP000317257"/>
    </source>
</evidence>
<dbReference type="Proteomes" id="UP000243498">
    <property type="component" value="Unassembled WGS sequence"/>
</dbReference>
<proteinExistence type="predicted"/>
<evidence type="ECO:0000313" key="2">
    <source>
        <dbReference type="EMBL" id="TWU71094.1"/>
    </source>
</evidence>
<dbReference type="EMBL" id="SBHS01000053">
    <property type="protein sequence ID" value="TWU71094.1"/>
    <property type="molecule type" value="Genomic_DNA"/>
</dbReference>
<gene>
    <name evidence="2" type="ORF">ED733_002953</name>
    <name evidence="1" type="ORF">NOR_06703</name>
</gene>